<keyword evidence="2" id="KW-1185">Reference proteome</keyword>
<evidence type="ECO:0000313" key="1">
    <source>
        <dbReference type="EMBL" id="PNY23692.1"/>
    </source>
</evidence>
<accession>A0A2K3Q803</accession>
<gene>
    <name evidence="1" type="ORF">TCAP_06365</name>
</gene>
<dbReference type="OrthoDB" id="3643156at2759"/>
<dbReference type="AlphaFoldDB" id="A0A2K3Q803"/>
<sequence length="364" mass="40529">MASIALRTPLMGIALFILAWLLAMAPALLYPWSHPNQQPLLSVPSAVQARKFSVGFSLQSSYGAAVVIFEDPNGELQTHASVHHGCKEYRAVMAKLSLLSSRHLAPPYQDNGEYFDDQPRRAVRNALKKLGLPASYEVGVLAGVIQHLRSELELAYSIRISEAVFTSSHLLGLYQDDLMDMADHVGIKYVTPKNQFKPIIWETAAAYAGYGLGMCEHWEDDDWCRKDFEDIPGITLLAVHYSRNALTVSLVPVRNAIGAFEPDFLHDENFTLGSDAISGYSHPEDYWSGVKDLLLYTMRTFPGFPKPDKIMITGDMAHENFMNFLEETITQYMGFVPPIISEEAQLAAAKGAAEFMRRGPAPWS</sequence>
<proteinExistence type="predicted"/>
<comment type="caution">
    <text evidence="1">The sequence shown here is derived from an EMBL/GenBank/DDBJ whole genome shotgun (WGS) entry which is preliminary data.</text>
</comment>
<organism evidence="1 2">
    <name type="scientific">Tolypocladium capitatum</name>
    <dbReference type="NCBI Taxonomy" id="45235"/>
    <lineage>
        <taxon>Eukaryota</taxon>
        <taxon>Fungi</taxon>
        <taxon>Dikarya</taxon>
        <taxon>Ascomycota</taxon>
        <taxon>Pezizomycotina</taxon>
        <taxon>Sordariomycetes</taxon>
        <taxon>Hypocreomycetidae</taxon>
        <taxon>Hypocreales</taxon>
        <taxon>Ophiocordycipitaceae</taxon>
        <taxon>Tolypocladium</taxon>
    </lineage>
</organism>
<dbReference type="EMBL" id="NRSZ01001056">
    <property type="protein sequence ID" value="PNY23692.1"/>
    <property type="molecule type" value="Genomic_DNA"/>
</dbReference>
<name>A0A2K3Q803_9HYPO</name>
<reference evidence="1 2" key="1">
    <citation type="submission" date="2017-08" db="EMBL/GenBank/DDBJ databases">
        <title>Harnessing the power of phylogenomics to disentangle the directionality and signatures of interkingdom host jumping in the parasitic fungal genus Tolypocladium.</title>
        <authorList>
            <person name="Quandt C.A."/>
            <person name="Patterson W."/>
            <person name="Spatafora J.W."/>
        </authorList>
    </citation>
    <scope>NUCLEOTIDE SEQUENCE [LARGE SCALE GENOMIC DNA]</scope>
    <source>
        <strain evidence="1 2">CBS 113982</strain>
    </source>
</reference>
<protein>
    <submittedName>
        <fullName evidence="1">Uncharacterized protein</fullName>
    </submittedName>
</protein>
<evidence type="ECO:0000313" key="2">
    <source>
        <dbReference type="Proteomes" id="UP000236621"/>
    </source>
</evidence>
<dbReference type="Proteomes" id="UP000236621">
    <property type="component" value="Unassembled WGS sequence"/>
</dbReference>